<sequence>MATENSVKLIGEKIKAVFEAAGISQRQVAQKLNLTPGGLNSKLTGRIESFAPSFLYFINSEFGADLNWLVDDSQPVTPVIYTKGVTRKVKDDDQLFNQMKNTEGVKDIIKNLLDLSPQERNTFKDLITQYSTLRKNLKKN</sequence>
<dbReference type="EMBL" id="NPEF02000020">
    <property type="protein sequence ID" value="MDV6237205.1"/>
    <property type="molecule type" value="Genomic_DNA"/>
</dbReference>
<reference evidence="2" key="3">
    <citation type="submission" date="2023-10" db="EMBL/GenBank/DDBJ databases">
        <authorList>
            <person name="Picardeau M."/>
            <person name="Thibeaux R."/>
        </authorList>
    </citation>
    <scope>NUCLEOTIDE SEQUENCE</scope>
    <source>
        <strain evidence="2">ATI7-C-A5</strain>
    </source>
</reference>
<accession>A0A2N0B2X5</accession>
<evidence type="ECO:0000313" key="4">
    <source>
        <dbReference type="Proteomes" id="UP000232122"/>
    </source>
</evidence>
<organism evidence="3">
    <name type="scientific">Leptospira ellisii</name>
    <dbReference type="NCBI Taxonomy" id="2023197"/>
    <lineage>
        <taxon>Bacteria</taxon>
        <taxon>Pseudomonadati</taxon>
        <taxon>Spirochaetota</taxon>
        <taxon>Spirochaetia</taxon>
        <taxon>Leptospirales</taxon>
        <taxon>Leptospiraceae</taxon>
        <taxon>Leptospira</taxon>
    </lineage>
</organism>
<dbReference type="InterPro" id="IPR001387">
    <property type="entry name" value="Cro/C1-type_HTH"/>
</dbReference>
<evidence type="ECO:0000313" key="3">
    <source>
        <dbReference type="EMBL" id="PJZ90897.1"/>
    </source>
</evidence>
<name>A0A2N0B2X5_9LEPT</name>
<evidence type="ECO:0000259" key="1">
    <source>
        <dbReference type="PROSITE" id="PS50943"/>
    </source>
</evidence>
<dbReference type="SUPFAM" id="SSF47413">
    <property type="entry name" value="lambda repressor-like DNA-binding domains"/>
    <property type="match status" value="1"/>
</dbReference>
<reference evidence="3" key="1">
    <citation type="submission" date="2017-07" db="EMBL/GenBank/DDBJ databases">
        <title>Leptospira spp. isolated from tropical soils.</title>
        <authorList>
            <person name="Thibeaux R."/>
            <person name="Iraola G."/>
            <person name="Ferres I."/>
            <person name="Bierque E."/>
            <person name="Girault D."/>
            <person name="Soupe-Gilbert M.-E."/>
            <person name="Picardeau M."/>
            <person name="Goarant C."/>
        </authorList>
    </citation>
    <scope>NUCLEOTIDE SEQUENCE [LARGE SCALE GENOMIC DNA]</scope>
    <source>
        <strain evidence="3">ATI7-C-A5</strain>
    </source>
</reference>
<gene>
    <name evidence="2" type="ORF">CH379_016350</name>
    <name evidence="3" type="ORF">CH379_21725</name>
</gene>
<feature type="domain" description="HTH cro/C1-type" evidence="1">
    <location>
        <begin position="14"/>
        <end position="69"/>
    </location>
</feature>
<dbReference type="EMBL" id="NPEF01000462">
    <property type="protein sequence ID" value="PJZ90897.1"/>
    <property type="molecule type" value="Genomic_DNA"/>
</dbReference>
<protein>
    <submittedName>
        <fullName evidence="2">Helix-turn-helix domain-containing protein</fullName>
    </submittedName>
    <submittedName>
        <fullName evidence="3">XRE family transcriptional regulator</fullName>
    </submittedName>
</protein>
<evidence type="ECO:0000313" key="2">
    <source>
        <dbReference type="EMBL" id="MDV6237205.1"/>
    </source>
</evidence>
<dbReference type="PROSITE" id="PS50943">
    <property type="entry name" value="HTH_CROC1"/>
    <property type="match status" value="1"/>
</dbReference>
<proteinExistence type="predicted"/>
<dbReference type="GO" id="GO:0003677">
    <property type="term" value="F:DNA binding"/>
    <property type="evidence" value="ECO:0007669"/>
    <property type="project" value="InterPro"/>
</dbReference>
<dbReference type="Gene3D" id="1.10.260.40">
    <property type="entry name" value="lambda repressor-like DNA-binding domains"/>
    <property type="match status" value="1"/>
</dbReference>
<dbReference type="RefSeq" id="WP_078125390.1">
    <property type="nucleotide sequence ID" value="NZ_NPEF02000020.1"/>
</dbReference>
<dbReference type="OrthoDB" id="5405601at2"/>
<dbReference type="CDD" id="cd00093">
    <property type="entry name" value="HTH_XRE"/>
    <property type="match status" value="1"/>
</dbReference>
<dbReference type="Proteomes" id="UP000232122">
    <property type="component" value="Unassembled WGS sequence"/>
</dbReference>
<dbReference type="AlphaFoldDB" id="A0A2N0B2X5"/>
<comment type="caution">
    <text evidence="3">The sequence shown here is derived from an EMBL/GenBank/DDBJ whole genome shotgun (WGS) entry which is preliminary data.</text>
</comment>
<keyword evidence="4" id="KW-1185">Reference proteome</keyword>
<dbReference type="InterPro" id="IPR010982">
    <property type="entry name" value="Lambda_DNA-bd_dom_sf"/>
</dbReference>
<reference evidence="2 4" key="2">
    <citation type="journal article" date="2018" name="Microb. Genom.">
        <title>Deciphering the unexplored Leptospira diversity from soils uncovers genomic evolution to virulence.</title>
        <authorList>
            <person name="Thibeaux R."/>
            <person name="Iraola G."/>
            <person name="Ferres I."/>
            <person name="Bierque E."/>
            <person name="Girault D."/>
            <person name="Soupe-Gilbert M.E."/>
            <person name="Picardeau M."/>
            <person name="Goarant C."/>
        </authorList>
    </citation>
    <scope>NUCLEOTIDE SEQUENCE [LARGE SCALE GENOMIC DNA]</scope>
    <source>
        <strain evidence="2 4">ATI7-C-A5</strain>
    </source>
</reference>